<comment type="function">
    <text evidence="9">Part of the tripartite ATP-independent periplasmic (TRAP) transport system.</text>
</comment>
<feature type="domain" description="Tripartite ATP-independent periplasmic transporters DctQ component" evidence="10">
    <location>
        <begin position="26"/>
        <end position="157"/>
    </location>
</feature>
<dbReference type="HOGENOM" id="CLU_086356_2_3_4"/>
<evidence type="ECO:0000256" key="2">
    <source>
        <dbReference type="ARBA" id="ARBA00022448"/>
    </source>
</evidence>
<dbReference type="EMBL" id="CP000555">
    <property type="protein sequence ID" value="ABM96607.1"/>
    <property type="molecule type" value="Genomic_DNA"/>
</dbReference>
<feature type="transmembrane region" description="Helical" evidence="9">
    <location>
        <begin position="133"/>
        <end position="152"/>
    </location>
</feature>
<evidence type="ECO:0000256" key="3">
    <source>
        <dbReference type="ARBA" id="ARBA00022475"/>
    </source>
</evidence>
<evidence type="ECO:0000313" key="12">
    <source>
        <dbReference type="Proteomes" id="UP000000366"/>
    </source>
</evidence>
<keyword evidence="12" id="KW-1185">Reference proteome</keyword>
<organism evidence="11 12">
    <name type="scientific">Methylibium petroleiphilum (strain ATCC BAA-1232 / LMG 22953 / PM1)</name>
    <dbReference type="NCBI Taxonomy" id="420662"/>
    <lineage>
        <taxon>Bacteria</taxon>
        <taxon>Pseudomonadati</taxon>
        <taxon>Pseudomonadota</taxon>
        <taxon>Betaproteobacteria</taxon>
        <taxon>Burkholderiales</taxon>
        <taxon>Sphaerotilaceae</taxon>
        <taxon>Methylibium</taxon>
    </lineage>
</organism>
<comment type="subcellular location">
    <subcellularLocation>
        <location evidence="1 9">Cell inner membrane</location>
        <topology evidence="1 9">Multi-pass membrane protein</topology>
    </subcellularLocation>
</comment>
<feature type="transmembrane region" description="Helical" evidence="9">
    <location>
        <begin position="92"/>
        <end position="113"/>
    </location>
</feature>
<evidence type="ECO:0000256" key="4">
    <source>
        <dbReference type="ARBA" id="ARBA00022519"/>
    </source>
</evidence>
<evidence type="ECO:0000313" key="11">
    <source>
        <dbReference type="EMBL" id="ABM96607.1"/>
    </source>
</evidence>
<accession>A2SM18</accession>
<keyword evidence="7 9" id="KW-0472">Membrane</keyword>
<name>A2SM18_METPP</name>
<comment type="similarity">
    <text evidence="8 9">Belongs to the TRAP transporter small permease family.</text>
</comment>
<evidence type="ECO:0000256" key="1">
    <source>
        <dbReference type="ARBA" id="ARBA00004429"/>
    </source>
</evidence>
<sequence length="170" mass="18832">MNRLIVLLERLVVAVGIAAAMLLVPLVLATAWEVVARYAFGAPTIWAYEVGYLLTGSHFLLGLAYTLRQGEHIRIDVLSARIGPTTRRRIDAVAYAVVLPLLVWLSVALFNYFMAGYTRGETSGQSALNLPVWPFRAVFVLSFTMFALQVFCELLKSLMAPKNDQEAQPS</sequence>
<dbReference type="STRING" id="420662.Mpe_A3654"/>
<dbReference type="PANTHER" id="PTHR35011">
    <property type="entry name" value="2,3-DIKETO-L-GULONATE TRAP TRANSPORTER SMALL PERMEASE PROTEIN YIAM"/>
    <property type="match status" value="1"/>
</dbReference>
<dbReference type="Proteomes" id="UP000000366">
    <property type="component" value="Chromosome"/>
</dbReference>
<keyword evidence="3" id="KW-1003">Cell membrane</keyword>
<dbReference type="eggNOG" id="COG4665">
    <property type="taxonomic scope" value="Bacteria"/>
</dbReference>
<evidence type="ECO:0000256" key="6">
    <source>
        <dbReference type="ARBA" id="ARBA00022989"/>
    </source>
</evidence>
<evidence type="ECO:0000256" key="9">
    <source>
        <dbReference type="RuleBase" id="RU369079"/>
    </source>
</evidence>
<evidence type="ECO:0000256" key="8">
    <source>
        <dbReference type="ARBA" id="ARBA00038436"/>
    </source>
</evidence>
<dbReference type="GO" id="GO:0005886">
    <property type="term" value="C:plasma membrane"/>
    <property type="evidence" value="ECO:0007669"/>
    <property type="project" value="UniProtKB-SubCell"/>
</dbReference>
<feature type="transmembrane region" description="Helical" evidence="9">
    <location>
        <begin position="45"/>
        <end position="65"/>
    </location>
</feature>
<keyword evidence="4 9" id="KW-0997">Cell inner membrane</keyword>
<gene>
    <name evidence="11" type="ordered locus">Mpe_A3654</name>
</gene>
<dbReference type="AlphaFoldDB" id="A2SM18"/>
<dbReference type="InterPro" id="IPR007387">
    <property type="entry name" value="TRAP_DctQ"/>
</dbReference>
<dbReference type="InterPro" id="IPR055348">
    <property type="entry name" value="DctQ"/>
</dbReference>
<dbReference type="KEGG" id="mpt:Mpe_A3654"/>
<evidence type="ECO:0000256" key="7">
    <source>
        <dbReference type="ARBA" id="ARBA00023136"/>
    </source>
</evidence>
<keyword evidence="6 9" id="KW-1133">Transmembrane helix</keyword>
<comment type="caution">
    <text evidence="9">Lacks conserved residue(s) required for the propagation of feature annotation.</text>
</comment>
<protein>
    <recommendedName>
        <fullName evidence="9">TRAP transporter small permease protein</fullName>
    </recommendedName>
</protein>
<dbReference type="GO" id="GO:0022857">
    <property type="term" value="F:transmembrane transporter activity"/>
    <property type="evidence" value="ECO:0007669"/>
    <property type="project" value="UniProtKB-UniRule"/>
</dbReference>
<dbReference type="RefSeq" id="WP_011831227.1">
    <property type="nucleotide sequence ID" value="NC_008825.1"/>
</dbReference>
<proteinExistence type="inferred from homology"/>
<comment type="subunit">
    <text evidence="9">The complex comprises the extracytoplasmic solute receptor protein and the two transmembrane proteins.</text>
</comment>
<keyword evidence="2 9" id="KW-0813">Transport</keyword>
<dbReference type="Pfam" id="PF04290">
    <property type="entry name" value="DctQ"/>
    <property type="match status" value="1"/>
</dbReference>
<evidence type="ECO:0000259" key="10">
    <source>
        <dbReference type="Pfam" id="PF04290"/>
    </source>
</evidence>
<evidence type="ECO:0000256" key="5">
    <source>
        <dbReference type="ARBA" id="ARBA00022692"/>
    </source>
</evidence>
<keyword evidence="5 9" id="KW-0812">Transmembrane</keyword>
<reference evidence="11 12" key="1">
    <citation type="journal article" date="2007" name="J. Bacteriol.">
        <title>Whole-genome analysis of the methyl tert-butyl ether-degrading beta-proteobacterium Methylibium petroleiphilum PM1.</title>
        <authorList>
            <person name="Kane S.R."/>
            <person name="Chakicherla A.Y."/>
            <person name="Chain P.S.G."/>
            <person name="Schmidt R."/>
            <person name="Shin M.W."/>
            <person name="Legler T.C."/>
            <person name="Scow K.M."/>
            <person name="Larimer F.W."/>
            <person name="Lucas S.M."/>
            <person name="Richardson P.M."/>
            <person name="Hristova K.R."/>
        </authorList>
    </citation>
    <scope>NUCLEOTIDE SEQUENCE [LARGE SCALE GENOMIC DNA]</scope>
    <source>
        <strain evidence="12">ATCC BAA-1232 / LMG 22953 / PM1</strain>
    </source>
</reference>